<dbReference type="PATRIC" id="fig|298794.3.peg.3850"/>
<dbReference type="OrthoDB" id="7173678at2"/>
<dbReference type="PANTHER" id="PTHR37550">
    <property type="entry name" value="ANTITOXIN VAPB1"/>
    <property type="match status" value="1"/>
</dbReference>
<dbReference type="AlphaFoldDB" id="A0A0J6S3N9"/>
<evidence type="ECO:0000313" key="1">
    <source>
        <dbReference type="EMBL" id="KMO29810.1"/>
    </source>
</evidence>
<protein>
    <recommendedName>
        <fullName evidence="3">AbrB family transcriptional regulator</fullName>
    </recommendedName>
</protein>
<sequence>MGEIAKLFWADGAQAVRLPEGWRLESEAVQVRREGNAVILEPMLGTWDWLQARVQPLDDDVQAALDEEVPEQVRSASDLPG</sequence>
<dbReference type="Gene3D" id="2.10.260.10">
    <property type="match status" value="1"/>
</dbReference>
<keyword evidence="2" id="KW-1185">Reference proteome</keyword>
<dbReference type="EMBL" id="LABY01000245">
    <property type="protein sequence ID" value="KMO29810.1"/>
    <property type="molecule type" value="Genomic_DNA"/>
</dbReference>
<dbReference type="InterPro" id="IPR051734">
    <property type="entry name" value="VapB_TA_antitoxins"/>
</dbReference>
<name>A0A0J6S3N9_9HYPH</name>
<comment type="caution">
    <text evidence="1">The sequence shown here is derived from an EMBL/GenBank/DDBJ whole genome shotgun (WGS) entry which is preliminary data.</text>
</comment>
<dbReference type="SUPFAM" id="SSF89447">
    <property type="entry name" value="AbrB/MazE/MraZ-like"/>
    <property type="match status" value="1"/>
</dbReference>
<proteinExistence type="predicted"/>
<evidence type="ECO:0000313" key="2">
    <source>
        <dbReference type="Proteomes" id="UP000035955"/>
    </source>
</evidence>
<gene>
    <name evidence="1" type="ORF">VQ02_29045</name>
</gene>
<dbReference type="InterPro" id="IPR037914">
    <property type="entry name" value="SpoVT-AbrB_sf"/>
</dbReference>
<accession>A0A0J6S3N9</accession>
<reference evidence="1 2" key="1">
    <citation type="submission" date="2015-03" db="EMBL/GenBank/DDBJ databases">
        <title>Genome sequencing of Methylobacterium variabile DSM 16961.</title>
        <authorList>
            <person name="Chaudhry V."/>
            <person name="Patil P.B."/>
        </authorList>
    </citation>
    <scope>NUCLEOTIDE SEQUENCE [LARGE SCALE GENOMIC DNA]</scope>
    <source>
        <strain evidence="1 2">DSM 16961</strain>
    </source>
</reference>
<dbReference type="RefSeq" id="WP_048447721.1">
    <property type="nucleotide sequence ID" value="NZ_LABY01000245.1"/>
</dbReference>
<dbReference type="Proteomes" id="UP000035955">
    <property type="component" value="Unassembled WGS sequence"/>
</dbReference>
<organism evidence="1 2">
    <name type="scientific">Methylobacterium variabile</name>
    <dbReference type="NCBI Taxonomy" id="298794"/>
    <lineage>
        <taxon>Bacteria</taxon>
        <taxon>Pseudomonadati</taxon>
        <taxon>Pseudomonadota</taxon>
        <taxon>Alphaproteobacteria</taxon>
        <taxon>Hyphomicrobiales</taxon>
        <taxon>Methylobacteriaceae</taxon>
        <taxon>Methylobacterium</taxon>
    </lineage>
</organism>
<dbReference type="PANTHER" id="PTHR37550:SF3">
    <property type="entry name" value="ANTITOXIN VAPB1"/>
    <property type="match status" value="1"/>
</dbReference>
<evidence type="ECO:0008006" key="3">
    <source>
        <dbReference type="Google" id="ProtNLM"/>
    </source>
</evidence>